<keyword evidence="2" id="KW-0540">Nuclease</keyword>
<gene>
    <name evidence="2" type="ORF">GCM10022236_06770</name>
</gene>
<keyword evidence="2" id="KW-0378">Hydrolase</keyword>
<dbReference type="InterPro" id="IPR005135">
    <property type="entry name" value="Endo/exonuclease/phosphatase"/>
</dbReference>
<dbReference type="SUPFAM" id="SSF56219">
    <property type="entry name" value="DNase I-like"/>
    <property type="match status" value="1"/>
</dbReference>
<reference evidence="3" key="1">
    <citation type="journal article" date="2019" name="Int. J. Syst. Evol. Microbiol.">
        <title>The Global Catalogue of Microorganisms (GCM) 10K type strain sequencing project: providing services to taxonomists for standard genome sequencing and annotation.</title>
        <authorList>
            <consortium name="The Broad Institute Genomics Platform"/>
            <consortium name="The Broad Institute Genome Sequencing Center for Infectious Disease"/>
            <person name="Wu L."/>
            <person name="Ma J."/>
        </authorList>
    </citation>
    <scope>NUCLEOTIDE SEQUENCE [LARGE SCALE GENOMIC DNA]</scope>
    <source>
        <strain evidence="3">JCM 16929</strain>
    </source>
</reference>
<keyword evidence="2" id="KW-0255">Endonuclease</keyword>
<evidence type="ECO:0000259" key="1">
    <source>
        <dbReference type="Pfam" id="PF03372"/>
    </source>
</evidence>
<dbReference type="Proteomes" id="UP001501490">
    <property type="component" value="Unassembled WGS sequence"/>
</dbReference>
<comment type="caution">
    <text evidence="2">The sequence shown here is derived from an EMBL/GenBank/DDBJ whole genome shotgun (WGS) entry which is preliminary data.</text>
</comment>
<dbReference type="InterPro" id="IPR051916">
    <property type="entry name" value="GPI-anchor_lipid_remodeler"/>
</dbReference>
<feature type="domain" description="Endonuclease/exonuclease/phosphatase" evidence="1">
    <location>
        <begin position="4"/>
        <end position="255"/>
    </location>
</feature>
<evidence type="ECO:0000313" key="2">
    <source>
        <dbReference type="EMBL" id="GAA3607610.1"/>
    </source>
</evidence>
<dbReference type="InterPro" id="IPR036691">
    <property type="entry name" value="Endo/exonu/phosph_ase_sf"/>
</dbReference>
<dbReference type="RefSeq" id="WP_344801673.1">
    <property type="nucleotide sequence ID" value="NZ_BAABAB010000005.1"/>
</dbReference>
<keyword evidence="3" id="KW-1185">Reference proteome</keyword>
<name>A0ABP6ZHZ2_9ACTN</name>
<sequence>MRLATYNILHGRCPADGVVDPDRFATAVAALDADVLGLQEVDGAQPRTRGIDFTAVAAEAMGSVAQLYAPALVGTPGGLWVPALESGAGRPTFGIALLSRYPVTRWEVRRLPWIGAGFPLRLPGPRPAGADSGRETRRGIMIREEPRLAIVAHLETPRGPRVVVNTHLTYLPGWGRRQLRRLRADLAEIDAPLALMGDLNMFGNQPAAITGYRSLAAHKTFPAGTPRVQLDHILVRGEWGDVTASRAVRLDVSDHRALVVDVADT</sequence>
<organism evidence="2 3">
    <name type="scientific">Microlunatus ginsengisoli</name>
    <dbReference type="NCBI Taxonomy" id="363863"/>
    <lineage>
        <taxon>Bacteria</taxon>
        <taxon>Bacillati</taxon>
        <taxon>Actinomycetota</taxon>
        <taxon>Actinomycetes</taxon>
        <taxon>Propionibacteriales</taxon>
        <taxon>Propionibacteriaceae</taxon>
        <taxon>Microlunatus</taxon>
    </lineage>
</organism>
<accession>A0ABP6ZHZ2</accession>
<dbReference type="PANTHER" id="PTHR14859:SF1">
    <property type="entry name" value="PGAP2-INTERACTING PROTEIN"/>
    <property type="match status" value="1"/>
</dbReference>
<dbReference type="Pfam" id="PF03372">
    <property type="entry name" value="Exo_endo_phos"/>
    <property type="match status" value="1"/>
</dbReference>
<dbReference type="PANTHER" id="PTHR14859">
    <property type="entry name" value="CALCOFLUOR WHITE HYPERSENSITIVE PROTEIN PRECURSOR"/>
    <property type="match status" value="1"/>
</dbReference>
<proteinExistence type="predicted"/>
<dbReference type="EMBL" id="BAABAB010000005">
    <property type="protein sequence ID" value="GAA3607610.1"/>
    <property type="molecule type" value="Genomic_DNA"/>
</dbReference>
<evidence type="ECO:0000313" key="3">
    <source>
        <dbReference type="Proteomes" id="UP001501490"/>
    </source>
</evidence>
<dbReference type="GO" id="GO:0004519">
    <property type="term" value="F:endonuclease activity"/>
    <property type="evidence" value="ECO:0007669"/>
    <property type="project" value="UniProtKB-KW"/>
</dbReference>
<dbReference type="Gene3D" id="3.60.10.10">
    <property type="entry name" value="Endonuclease/exonuclease/phosphatase"/>
    <property type="match status" value="1"/>
</dbReference>
<protein>
    <submittedName>
        <fullName evidence="2">Endonuclease/exonuclease/phosphatase family protein</fullName>
    </submittedName>
</protein>